<dbReference type="CDD" id="cd10448">
    <property type="entry name" value="GIY-YIG_unchar_3"/>
    <property type="match status" value="1"/>
</dbReference>
<organism evidence="3 4">
    <name type="scientific">Tectimicrobiota bacterium</name>
    <dbReference type="NCBI Taxonomy" id="2528274"/>
    <lineage>
        <taxon>Bacteria</taxon>
        <taxon>Pseudomonadati</taxon>
        <taxon>Nitrospinota/Tectimicrobiota group</taxon>
        <taxon>Candidatus Tectimicrobiota</taxon>
    </lineage>
</organism>
<dbReference type="Proteomes" id="UP000782312">
    <property type="component" value="Unassembled WGS sequence"/>
</dbReference>
<dbReference type="SUPFAM" id="SSF82771">
    <property type="entry name" value="GIY-YIG endonuclease"/>
    <property type="match status" value="1"/>
</dbReference>
<sequence>MPVFHVYVMTNEARQLFIGATSNLAQRVYEHKNGLVSAYCTRHGIARLVYFEEARSPQAAVEREQQIKSWLRKRKVELIESINPTWHDLAQGWMDAGSKPDVPEPAP</sequence>
<proteinExistence type="inferred from homology"/>
<name>A0A932I032_UNCTE</name>
<evidence type="ECO:0000256" key="1">
    <source>
        <dbReference type="ARBA" id="ARBA00007435"/>
    </source>
</evidence>
<dbReference type="Pfam" id="PF01541">
    <property type="entry name" value="GIY-YIG"/>
    <property type="match status" value="1"/>
</dbReference>
<dbReference type="Gene3D" id="3.40.1440.10">
    <property type="entry name" value="GIY-YIG endonuclease"/>
    <property type="match status" value="1"/>
</dbReference>
<dbReference type="InterPro" id="IPR035901">
    <property type="entry name" value="GIY-YIG_endonuc_sf"/>
</dbReference>
<evidence type="ECO:0000259" key="2">
    <source>
        <dbReference type="PROSITE" id="PS50164"/>
    </source>
</evidence>
<dbReference type="EMBL" id="JACPUR010000024">
    <property type="protein sequence ID" value="MBI3128213.1"/>
    <property type="molecule type" value="Genomic_DNA"/>
</dbReference>
<evidence type="ECO:0000313" key="3">
    <source>
        <dbReference type="EMBL" id="MBI3128213.1"/>
    </source>
</evidence>
<protein>
    <submittedName>
        <fullName evidence="3">GIY-YIG nuclease family protein</fullName>
    </submittedName>
</protein>
<reference evidence="3" key="1">
    <citation type="submission" date="2020-07" db="EMBL/GenBank/DDBJ databases">
        <title>Huge and variable diversity of episymbiotic CPR bacteria and DPANN archaea in groundwater ecosystems.</title>
        <authorList>
            <person name="He C.Y."/>
            <person name="Keren R."/>
            <person name="Whittaker M."/>
            <person name="Farag I.F."/>
            <person name="Doudna J."/>
            <person name="Cate J.H.D."/>
            <person name="Banfield J.F."/>
        </authorList>
    </citation>
    <scope>NUCLEOTIDE SEQUENCE</scope>
    <source>
        <strain evidence="3">NC_groundwater_763_Ag_S-0.2um_68_21</strain>
    </source>
</reference>
<accession>A0A932I032</accession>
<dbReference type="PROSITE" id="PS50164">
    <property type="entry name" value="GIY_YIG"/>
    <property type="match status" value="1"/>
</dbReference>
<dbReference type="AlphaFoldDB" id="A0A932I032"/>
<dbReference type="PANTHER" id="PTHR34477:SF5">
    <property type="entry name" value="BSL5627 PROTEIN"/>
    <property type="match status" value="1"/>
</dbReference>
<gene>
    <name evidence="3" type="ORF">HYZ11_11460</name>
</gene>
<dbReference type="InterPro" id="IPR050190">
    <property type="entry name" value="UPF0213_domain"/>
</dbReference>
<evidence type="ECO:0000313" key="4">
    <source>
        <dbReference type="Proteomes" id="UP000782312"/>
    </source>
</evidence>
<dbReference type="PANTHER" id="PTHR34477">
    <property type="entry name" value="UPF0213 PROTEIN YHBQ"/>
    <property type="match status" value="1"/>
</dbReference>
<feature type="domain" description="GIY-YIG" evidence="2">
    <location>
        <begin position="2"/>
        <end position="77"/>
    </location>
</feature>
<comment type="similarity">
    <text evidence="1">Belongs to the UPF0213 family.</text>
</comment>
<comment type="caution">
    <text evidence="3">The sequence shown here is derived from an EMBL/GenBank/DDBJ whole genome shotgun (WGS) entry which is preliminary data.</text>
</comment>
<dbReference type="InterPro" id="IPR000305">
    <property type="entry name" value="GIY-YIG_endonuc"/>
</dbReference>